<reference evidence="2 3" key="1">
    <citation type="journal article" date="2020" name="Nature">
        <title>Six reference-quality genomes reveal evolution of bat adaptations.</title>
        <authorList>
            <person name="Jebb D."/>
            <person name="Huang Z."/>
            <person name="Pippel M."/>
            <person name="Hughes G.M."/>
            <person name="Lavrichenko K."/>
            <person name="Devanna P."/>
            <person name="Winkler S."/>
            <person name="Jermiin L.S."/>
            <person name="Skirmuntt E.C."/>
            <person name="Katzourakis A."/>
            <person name="Burkitt-Gray L."/>
            <person name="Ray D.A."/>
            <person name="Sullivan K.A.M."/>
            <person name="Roscito J.G."/>
            <person name="Kirilenko B.M."/>
            <person name="Davalos L.M."/>
            <person name="Corthals A.P."/>
            <person name="Power M.L."/>
            <person name="Jones G."/>
            <person name="Ransome R.D."/>
            <person name="Dechmann D.K.N."/>
            <person name="Locatelli A.G."/>
            <person name="Puechmaille S.J."/>
            <person name="Fedrigo O."/>
            <person name="Jarvis E.D."/>
            <person name="Hiller M."/>
            <person name="Vernes S.C."/>
            <person name="Myers E.W."/>
            <person name="Teeling E.C."/>
        </authorList>
    </citation>
    <scope>NUCLEOTIDE SEQUENCE [LARGE SCALE GENOMIC DNA]</scope>
    <source>
        <strain evidence="2">Bat1K_MPI-CBG_1</strain>
    </source>
</reference>
<dbReference type="EMBL" id="JABVXQ010000001">
    <property type="protein sequence ID" value="KAF6131196.1"/>
    <property type="molecule type" value="Genomic_DNA"/>
</dbReference>
<feature type="region of interest" description="Disordered" evidence="1">
    <location>
        <begin position="148"/>
        <end position="174"/>
    </location>
</feature>
<organism evidence="2 3">
    <name type="scientific">Phyllostomus discolor</name>
    <name type="common">pale spear-nosed bat</name>
    <dbReference type="NCBI Taxonomy" id="89673"/>
    <lineage>
        <taxon>Eukaryota</taxon>
        <taxon>Metazoa</taxon>
        <taxon>Chordata</taxon>
        <taxon>Craniata</taxon>
        <taxon>Vertebrata</taxon>
        <taxon>Euteleostomi</taxon>
        <taxon>Mammalia</taxon>
        <taxon>Eutheria</taxon>
        <taxon>Laurasiatheria</taxon>
        <taxon>Chiroptera</taxon>
        <taxon>Yangochiroptera</taxon>
        <taxon>Phyllostomidae</taxon>
        <taxon>Phyllostominae</taxon>
        <taxon>Phyllostomus</taxon>
    </lineage>
</organism>
<gene>
    <name evidence="2" type="ORF">HJG60_008066</name>
</gene>
<evidence type="ECO:0000256" key="1">
    <source>
        <dbReference type="SAM" id="MobiDB-lite"/>
    </source>
</evidence>
<evidence type="ECO:0000313" key="2">
    <source>
        <dbReference type="EMBL" id="KAF6131196.1"/>
    </source>
</evidence>
<sequence length="234" mass="25061">MLSHYHCCVLQRRKQRRWEGKCVQGHTDGGRAACLGRPGVCLQPAPNLGSRITWPGPSPLCSTFCLPGCPGLLCASSVARCSDQPLAATAEAHEGLPEPEQSRSAMETALLAPGFLLPVLLRGCTGPSGSASPGCSVCSGPEPDTWSSLTGAISTPKPRHTRLRPDKARKTSGAGLLLPSSCTASSSWSVNLILLPKQFDGPVELSVRFHRRTLRLPPFPRMLIKTTTQRTHHK</sequence>
<evidence type="ECO:0000313" key="3">
    <source>
        <dbReference type="Proteomes" id="UP000664940"/>
    </source>
</evidence>
<dbReference type="Proteomes" id="UP000664940">
    <property type="component" value="Unassembled WGS sequence"/>
</dbReference>
<accession>A0A834EVV1</accession>
<proteinExistence type="predicted"/>
<comment type="caution">
    <text evidence="2">The sequence shown here is derived from an EMBL/GenBank/DDBJ whole genome shotgun (WGS) entry which is preliminary data.</text>
</comment>
<protein>
    <submittedName>
        <fullName evidence="2">Uncharacterized protein</fullName>
    </submittedName>
</protein>
<dbReference type="AlphaFoldDB" id="A0A834EVV1"/>
<name>A0A834EVV1_9CHIR</name>